<dbReference type="OrthoDB" id="16882at10239"/>
<organism evidence="1 2">
    <name type="scientific">Erwinia phage vB_EamM_Kwan</name>
    <dbReference type="NCBI Taxonomy" id="1883374"/>
    <lineage>
        <taxon>Viruses</taxon>
        <taxon>Duplodnaviria</taxon>
        <taxon>Heunggongvirae</taxon>
        <taxon>Uroviricota</taxon>
        <taxon>Caudoviricetes</taxon>
        <taxon>Chimalliviridae</taxon>
        <taxon>Wellingtonvirus</taxon>
        <taxon>Wellingtonvirus wellington</taxon>
    </lineage>
</organism>
<dbReference type="EMBL" id="KX397369">
    <property type="protein sequence ID" value="ANZ49582.1"/>
    <property type="molecule type" value="Genomic_DNA"/>
</dbReference>
<protein>
    <recommendedName>
        <fullName evidence="3">Lipoprotein</fullName>
    </recommendedName>
</protein>
<accession>A0A1B2IEB3</accession>
<name>A0A1B2IEB3_9CAUD</name>
<dbReference type="KEGG" id="vg:29062074"/>
<dbReference type="GeneID" id="29062074"/>
<dbReference type="PROSITE" id="PS51257">
    <property type="entry name" value="PROKAR_LIPOPROTEIN"/>
    <property type="match status" value="1"/>
</dbReference>
<dbReference type="Proteomes" id="UP000202923">
    <property type="component" value="Genome"/>
</dbReference>
<reference evidence="1 2" key="1">
    <citation type="submission" date="2016-06" db="EMBL/GenBank/DDBJ databases">
        <authorList>
            <person name="Kjaerup R.B."/>
            <person name="Dalgaard T.S."/>
            <person name="Juul-Madsen H.R."/>
        </authorList>
    </citation>
    <scope>NUCLEOTIDE SEQUENCE [LARGE SCALE GENOMIC DNA]</scope>
</reference>
<gene>
    <name evidence="1" type="ORF">KWAN_230</name>
</gene>
<dbReference type="RefSeq" id="YP_009278835.1">
    <property type="nucleotide sequence ID" value="NC_031010.1"/>
</dbReference>
<sequence length="156" mass="18040">MKPFCLGALLLLLAGCVPHDKGTPPQPQRAWPTRQLDSPPVAAKYPLGNDDQKAFETYVIDVNIYAYYVYTYARNLNEYVAARGWHPPRVAPLCEEFETPDLHPIPDRITLDRNSRTPEQISQDIANQFRQILENYRADRKAFRHNFSQHEQTCLN</sequence>
<proteinExistence type="predicted"/>
<evidence type="ECO:0000313" key="1">
    <source>
        <dbReference type="EMBL" id="ANZ49582.1"/>
    </source>
</evidence>
<evidence type="ECO:0000313" key="2">
    <source>
        <dbReference type="Proteomes" id="UP000202923"/>
    </source>
</evidence>
<evidence type="ECO:0008006" key="3">
    <source>
        <dbReference type="Google" id="ProtNLM"/>
    </source>
</evidence>